<sequence>MDFRPVERAPGAFQQGVTAGQVEVMCARAFGAGTRVLAAQELGKGMYNNTYRVELAGQRPVILRVAPEPARQYRIERDLMRNEHASVPYLAPLAAMLPRTLAVDFTHELIGRDYLFQTLLDGVPAAGGLSAYPRPSWTGYFEQLGTLTRRLHSVRGKGFGPVMGPLHERWSDALLAYLADTAADLEQAGLAAGDVRQLAELVRRERAVLDEITEPRLLHGDLWIVNTMISGDAREPTITGVFDCDRTSWGDPESDWTIFMAQRRPGTERDAFWNTYGPLADSWSARRRALIYRARTLGAIRLERHRLGNTEGVEESYSDLWSVLTELATT</sequence>
<dbReference type="GO" id="GO:0016301">
    <property type="term" value="F:kinase activity"/>
    <property type="evidence" value="ECO:0007669"/>
    <property type="project" value="UniProtKB-KW"/>
</dbReference>
<dbReference type="Pfam" id="PF01636">
    <property type="entry name" value="APH"/>
    <property type="match status" value="1"/>
</dbReference>
<dbReference type="InterPro" id="IPR002575">
    <property type="entry name" value="Aminoglycoside_PTrfase"/>
</dbReference>
<dbReference type="RefSeq" id="WP_182836029.1">
    <property type="nucleotide sequence ID" value="NZ_BAAABQ010000011.1"/>
</dbReference>
<dbReference type="InterPro" id="IPR051678">
    <property type="entry name" value="AGP_Transferase"/>
</dbReference>
<protein>
    <submittedName>
        <fullName evidence="2">Aminoglycoside phosphotransferase (APT) family kinase protein</fullName>
    </submittedName>
</protein>
<keyword evidence="2" id="KW-0808">Transferase</keyword>
<dbReference type="PANTHER" id="PTHR21310">
    <property type="entry name" value="AMINOGLYCOSIDE PHOSPHOTRANSFERASE-RELATED-RELATED"/>
    <property type="match status" value="1"/>
</dbReference>
<dbReference type="Gene3D" id="3.90.1200.10">
    <property type="match status" value="1"/>
</dbReference>
<feature type="domain" description="Aminoglycoside phosphotransferase" evidence="1">
    <location>
        <begin position="40"/>
        <end position="283"/>
    </location>
</feature>
<dbReference type="Proteomes" id="UP000517916">
    <property type="component" value="Unassembled WGS sequence"/>
</dbReference>
<evidence type="ECO:0000313" key="2">
    <source>
        <dbReference type="EMBL" id="MBA8923100.1"/>
    </source>
</evidence>
<keyword evidence="3" id="KW-1185">Reference proteome</keyword>
<proteinExistence type="predicted"/>
<comment type="caution">
    <text evidence="2">The sequence shown here is derived from an EMBL/GenBank/DDBJ whole genome shotgun (WGS) entry which is preliminary data.</text>
</comment>
<name>A0ABR6B8G2_9PSEU</name>
<dbReference type="EMBL" id="JACJID010000001">
    <property type="protein sequence ID" value="MBA8923100.1"/>
    <property type="molecule type" value="Genomic_DNA"/>
</dbReference>
<accession>A0ABR6B8G2</accession>
<dbReference type="InterPro" id="IPR011009">
    <property type="entry name" value="Kinase-like_dom_sf"/>
</dbReference>
<evidence type="ECO:0000313" key="3">
    <source>
        <dbReference type="Proteomes" id="UP000517916"/>
    </source>
</evidence>
<evidence type="ECO:0000259" key="1">
    <source>
        <dbReference type="Pfam" id="PF01636"/>
    </source>
</evidence>
<keyword evidence="2" id="KW-0418">Kinase</keyword>
<reference evidence="2 3" key="1">
    <citation type="submission" date="2020-08" db="EMBL/GenBank/DDBJ databases">
        <title>Genomic Encyclopedia of Archaeal and Bacterial Type Strains, Phase II (KMG-II): from individual species to whole genera.</title>
        <authorList>
            <person name="Goeker M."/>
        </authorList>
    </citation>
    <scope>NUCLEOTIDE SEQUENCE [LARGE SCALE GENOMIC DNA]</scope>
    <source>
        <strain evidence="2 3">DSM 43850</strain>
    </source>
</reference>
<organism evidence="2 3">
    <name type="scientific">Kutzneria viridogrisea</name>
    <dbReference type="NCBI Taxonomy" id="47990"/>
    <lineage>
        <taxon>Bacteria</taxon>
        <taxon>Bacillati</taxon>
        <taxon>Actinomycetota</taxon>
        <taxon>Actinomycetes</taxon>
        <taxon>Pseudonocardiales</taxon>
        <taxon>Pseudonocardiaceae</taxon>
        <taxon>Kutzneria</taxon>
    </lineage>
</organism>
<gene>
    <name evidence="2" type="ORF">BC739_000297</name>
</gene>
<dbReference type="SUPFAM" id="SSF56112">
    <property type="entry name" value="Protein kinase-like (PK-like)"/>
    <property type="match status" value="1"/>
</dbReference>